<proteinExistence type="inferred from homology"/>
<dbReference type="OMA" id="KSNDTMA"/>
<keyword evidence="10" id="KW-0378">Hydrolase</keyword>
<reference evidence="23" key="1">
    <citation type="journal article" date="2010" name="Genome Biol.">
        <title>Genome sequence of the necrotrophic plant pathogen Pythium ultimum reveals original pathogenicity mechanisms and effector repertoire.</title>
        <authorList>
            <person name="Levesque C.A."/>
            <person name="Brouwer H."/>
            <person name="Cano L."/>
            <person name="Hamilton J.P."/>
            <person name="Holt C."/>
            <person name="Huitema E."/>
            <person name="Raffaele S."/>
            <person name="Robideau G.P."/>
            <person name="Thines M."/>
            <person name="Win J."/>
            <person name="Zerillo M.M."/>
            <person name="Beakes G.W."/>
            <person name="Boore J.L."/>
            <person name="Busam D."/>
            <person name="Dumas B."/>
            <person name="Ferriera S."/>
            <person name="Fuerstenberg S.I."/>
            <person name="Gachon C.M."/>
            <person name="Gaulin E."/>
            <person name="Govers F."/>
            <person name="Grenville-Briggs L."/>
            <person name="Horner N."/>
            <person name="Hostetler J."/>
            <person name="Jiang R.H."/>
            <person name="Johnson J."/>
            <person name="Krajaejun T."/>
            <person name="Lin H."/>
            <person name="Meijer H.J."/>
            <person name="Moore B."/>
            <person name="Morris P."/>
            <person name="Phuntmart V."/>
            <person name="Puiu D."/>
            <person name="Shetty J."/>
            <person name="Stajich J.E."/>
            <person name="Tripathy S."/>
            <person name="Wawra S."/>
            <person name="van West P."/>
            <person name="Whitty B.R."/>
            <person name="Coutinho P.M."/>
            <person name="Henrissat B."/>
            <person name="Martin F."/>
            <person name="Thomas P.D."/>
            <person name="Tyler B.M."/>
            <person name="De Vries R.P."/>
            <person name="Kamoun S."/>
            <person name="Yandell M."/>
            <person name="Tisserat N."/>
            <person name="Buell C.R."/>
        </authorList>
    </citation>
    <scope>NUCLEOTIDE SEQUENCE</scope>
    <source>
        <strain evidence="23">DAOM:BR144</strain>
    </source>
</reference>
<feature type="region of interest" description="Disordered" evidence="20">
    <location>
        <begin position="316"/>
        <end position="357"/>
    </location>
</feature>
<keyword evidence="13" id="KW-0119">Carbohydrate metabolism</keyword>
<comment type="subcellular location">
    <subcellularLocation>
        <location evidence="3">Cell membrane</location>
    </subcellularLocation>
    <subcellularLocation>
        <location evidence="2">Secreted</location>
        <location evidence="2">Cell wall</location>
    </subcellularLocation>
</comment>
<reference evidence="22" key="3">
    <citation type="submission" date="2015-02" db="UniProtKB">
        <authorList>
            <consortium name="EnsemblProtists"/>
        </authorList>
    </citation>
    <scope>IDENTIFICATION</scope>
    <source>
        <strain evidence="22">DAOM BR144</strain>
    </source>
</reference>
<evidence type="ECO:0000256" key="1">
    <source>
        <dbReference type="ARBA" id="ARBA00000382"/>
    </source>
</evidence>
<evidence type="ECO:0000256" key="3">
    <source>
        <dbReference type="ARBA" id="ARBA00004236"/>
    </source>
</evidence>
<feature type="compositionally biased region" description="Low complexity" evidence="20">
    <location>
        <begin position="386"/>
        <end position="402"/>
    </location>
</feature>
<evidence type="ECO:0000313" key="23">
    <source>
        <dbReference type="Proteomes" id="UP000019132"/>
    </source>
</evidence>
<dbReference type="InParanoid" id="K3WMY3"/>
<keyword evidence="6" id="KW-1003">Cell membrane</keyword>
<protein>
    <recommendedName>
        <fullName evidence="5">glucan endo-1,3-beta-D-glucosidase</fullName>
        <ecNumber evidence="5">3.2.1.39</ecNumber>
    </recommendedName>
    <alternativeName>
        <fullName evidence="18">Endo-1,3-beta-glucanase btgC</fullName>
    </alternativeName>
    <alternativeName>
        <fullName evidence="17">Laminarinase btgC</fullName>
    </alternativeName>
</protein>
<sequence>MVRVLSPLFAVATAALAGLFSASAASTTKLYGVDYNIRSGPDWAPDATKCKSADVIAAELAKLKQITDIVRLYSMTDCDQAAVVLPLAIKAGLKVSLGIWVGPENQTFDADKARLEELMVQDGLITTENVEAIYVGSEAMYRGDVNATVAIENIKAVKSLCTSKSLDIPITLADTTEAIIKNPSTIAAVDFVSPNVFPFWDRITPDKAPAQLYGKLEKLMKLTKGKEIVIGETGWATDGVDARSSKATIANAQTYFEGFLKLAQEKNLKYYYFAGFDESWKLATLSADNVEAHFGIFDKDGNLKQPYHSLQPLLDADASSSSASQVGDVGSDSDSGSADAGDDEDSSSSSPAGSSTVSTTISMDAIIASADSTSKGAGAMEVKVPGSASAATVAVQSPSASASDDDDDDDDDSEATGSTEDLASKTAASAVATASNKRKDCHA</sequence>
<dbReference type="EMBL" id="GL376604">
    <property type="status" value="NOT_ANNOTATED_CDS"/>
    <property type="molecule type" value="Genomic_DNA"/>
</dbReference>
<evidence type="ECO:0000256" key="15">
    <source>
        <dbReference type="ARBA" id="ARBA00023326"/>
    </source>
</evidence>
<evidence type="ECO:0000256" key="8">
    <source>
        <dbReference type="ARBA" id="ARBA00022525"/>
    </source>
</evidence>
<dbReference type="EC" id="3.2.1.39" evidence="5"/>
<dbReference type="GO" id="GO:0000272">
    <property type="term" value="P:polysaccharide catabolic process"/>
    <property type="evidence" value="ECO:0007669"/>
    <property type="project" value="UniProtKB-KW"/>
</dbReference>
<dbReference type="PANTHER" id="PTHR16631">
    <property type="entry name" value="GLUCAN 1,3-BETA-GLUCOSIDASE"/>
    <property type="match status" value="1"/>
</dbReference>
<feature type="region of interest" description="Disordered" evidence="20">
    <location>
        <begin position="385"/>
        <end position="443"/>
    </location>
</feature>
<evidence type="ECO:0000256" key="21">
    <source>
        <dbReference type="SAM" id="SignalP"/>
    </source>
</evidence>
<comment type="catalytic activity">
    <reaction evidence="1">
        <text>Hydrolysis of (1-&gt;3)-beta-D-glucosidic linkages in (1-&gt;3)-beta-D-glucans.</text>
        <dbReference type="EC" id="3.2.1.39"/>
    </reaction>
</comment>
<feature type="compositionally biased region" description="Low complexity" evidence="20">
    <location>
        <begin position="415"/>
        <end position="435"/>
    </location>
</feature>
<dbReference type="PANTHER" id="PTHR16631:SF17">
    <property type="entry name" value="GLUCAN ENDO-1,3-BETA-GLUCOSIDASE BTGC"/>
    <property type="match status" value="1"/>
</dbReference>
<keyword evidence="23" id="KW-1185">Reference proteome</keyword>
<dbReference type="Gene3D" id="3.20.20.80">
    <property type="entry name" value="Glycosidases"/>
    <property type="match status" value="1"/>
</dbReference>
<evidence type="ECO:0000256" key="10">
    <source>
        <dbReference type="ARBA" id="ARBA00022801"/>
    </source>
</evidence>
<dbReference type="STRING" id="431595.K3WMY3"/>
<dbReference type="GO" id="GO:0005886">
    <property type="term" value="C:plasma membrane"/>
    <property type="evidence" value="ECO:0007669"/>
    <property type="project" value="UniProtKB-SubCell"/>
</dbReference>
<dbReference type="VEuPathDB" id="FungiDB:PYU1_G006313"/>
<evidence type="ECO:0000256" key="14">
    <source>
        <dbReference type="ARBA" id="ARBA00023316"/>
    </source>
</evidence>
<evidence type="ECO:0000256" key="9">
    <source>
        <dbReference type="ARBA" id="ARBA00022729"/>
    </source>
</evidence>
<accession>K3WMY3</accession>
<dbReference type="InterPro" id="IPR000490">
    <property type="entry name" value="Glyco_hydro_17"/>
</dbReference>
<dbReference type="GO" id="GO:0071555">
    <property type="term" value="P:cell wall organization"/>
    <property type="evidence" value="ECO:0007669"/>
    <property type="project" value="UniProtKB-KW"/>
</dbReference>
<dbReference type="EnsemblProtists" id="PYU1_T006325">
    <property type="protein sequence ID" value="PYU1_T006325"/>
    <property type="gene ID" value="PYU1_G006313"/>
</dbReference>
<feature type="compositionally biased region" description="Low complexity" evidence="20">
    <location>
        <begin position="316"/>
        <end position="339"/>
    </location>
</feature>
<name>K3WMY3_GLOUD</name>
<comment type="similarity">
    <text evidence="4 19">Belongs to the glycosyl hydrolase 17 family.</text>
</comment>
<evidence type="ECO:0000256" key="13">
    <source>
        <dbReference type="ARBA" id="ARBA00023277"/>
    </source>
</evidence>
<comment type="function">
    <text evidence="16">Glucanases play a role in cell expansion during growth, in cell-cell fusion during mating, and in spore release during sporulation. This enzyme may be involved in beta-glucan degradation. Active on laminarin and lichenan.</text>
</comment>
<reference evidence="23" key="2">
    <citation type="submission" date="2010-04" db="EMBL/GenBank/DDBJ databases">
        <authorList>
            <person name="Buell R."/>
            <person name="Hamilton J."/>
            <person name="Hostetler J."/>
        </authorList>
    </citation>
    <scope>NUCLEOTIDE SEQUENCE [LARGE SCALE GENOMIC DNA]</scope>
    <source>
        <strain evidence="23">DAOM:BR144</strain>
    </source>
</reference>
<keyword evidence="9 21" id="KW-0732">Signal</keyword>
<organism evidence="22 23">
    <name type="scientific">Globisporangium ultimum (strain ATCC 200006 / CBS 805.95 / DAOM BR144)</name>
    <name type="common">Pythium ultimum</name>
    <dbReference type="NCBI Taxonomy" id="431595"/>
    <lineage>
        <taxon>Eukaryota</taxon>
        <taxon>Sar</taxon>
        <taxon>Stramenopiles</taxon>
        <taxon>Oomycota</taxon>
        <taxon>Peronosporomycetes</taxon>
        <taxon>Pythiales</taxon>
        <taxon>Pythiaceae</taxon>
        <taxon>Globisporangium</taxon>
    </lineage>
</organism>
<evidence type="ECO:0000256" key="20">
    <source>
        <dbReference type="SAM" id="MobiDB-lite"/>
    </source>
</evidence>
<evidence type="ECO:0000256" key="5">
    <source>
        <dbReference type="ARBA" id="ARBA00012780"/>
    </source>
</evidence>
<keyword evidence="12" id="KW-0325">Glycoprotein</keyword>
<feature type="signal peptide" evidence="21">
    <location>
        <begin position="1"/>
        <end position="24"/>
    </location>
</feature>
<evidence type="ECO:0000313" key="22">
    <source>
        <dbReference type="EnsemblProtists" id="PYU1_T006325"/>
    </source>
</evidence>
<evidence type="ECO:0000256" key="16">
    <source>
        <dbReference type="ARBA" id="ARBA00037649"/>
    </source>
</evidence>
<feature type="compositionally biased region" description="Low complexity" evidence="20">
    <location>
        <begin position="347"/>
        <end position="357"/>
    </location>
</feature>
<evidence type="ECO:0000256" key="2">
    <source>
        <dbReference type="ARBA" id="ARBA00004191"/>
    </source>
</evidence>
<evidence type="ECO:0000256" key="11">
    <source>
        <dbReference type="ARBA" id="ARBA00023136"/>
    </source>
</evidence>
<dbReference type="Proteomes" id="UP000019132">
    <property type="component" value="Unassembled WGS sequence"/>
</dbReference>
<dbReference type="InterPro" id="IPR050732">
    <property type="entry name" value="Beta-glucan_modifiers"/>
</dbReference>
<keyword evidence="15" id="KW-0624">Polysaccharide degradation</keyword>
<dbReference type="HOGENOM" id="CLU_035199_0_0_1"/>
<evidence type="ECO:0000256" key="17">
    <source>
        <dbReference type="ARBA" id="ARBA00042373"/>
    </source>
</evidence>
<keyword evidence="11" id="KW-0472">Membrane</keyword>
<evidence type="ECO:0000256" key="19">
    <source>
        <dbReference type="RuleBase" id="RU004335"/>
    </source>
</evidence>
<evidence type="ECO:0000256" key="18">
    <source>
        <dbReference type="ARBA" id="ARBA00043078"/>
    </source>
</evidence>
<dbReference type="SUPFAM" id="SSF51445">
    <property type="entry name" value="(Trans)glycosidases"/>
    <property type="match status" value="1"/>
</dbReference>
<feature type="compositionally biased region" description="Acidic residues" evidence="20">
    <location>
        <begin position="403"/>
        <end position="414"/>
    </location>
</feature>
<dbReference type="eggNOG" id="ENOG502RUW5">
    <property type="taxonomic scope" value="Eukaryota"/>
</dbReference>
<keyword evidence="7" id="KW-0134">Cell wall</keyword>
<keyword evidence="8" id="KW-0964">Secreted</keyword>
<dbReference type="Pfam" id="PF00332">
    <property type="entry name" value="Glyco_hydro_17"/>
    <property type="match status" value="1"/>
</dbReference>
<keyword evidence="14" id="KW-0961">Cell wall biogenesis/degradation</keyword>
<dbReference type="InterPro" id="IPR017853">
    <property type="entry name" value="GH"/>
</dbReference>
<evidence type="ECO:0000256" key="7">
    <source>
        <dbReference type="ARBA" id="ARBA00022512"/>
    </source>
</evidence>
<evidence type="ECO:0000256" key="12">
    <source>
        <dbReference type="ARBA" id="ARBA00023180"/>
    </source>
</evidence>
<dbReference type="GO" id="GO:0042973">
    <property type="term" value="F:glucan endo-1,3-beta-D-glucosidase activity"/>
    <property type="evidence" value="ECO:0007669"/>
    <property type="project" value="UniProtKB-EC"/>
</dbReference>
<feature type="chain" id="PRO_5003872206" description="glucan endo-1,3-beta-D-glucosidase" evidence="21">
    <location>
        <begin position="25"/>
        <end position="443"/>
    </location>
</feature>
<evidence type="ECO:0000256" key="6">
    <source>
        <dbReference type="ARBA" id="ARBA00022475"/>
    </source>
</evidence>
<dbReference type="AlphaFoldDB" id="K3WMY3"/>
<evidence type="ECO:0000256" key="4">
    <source>
        <dbReference type="ARBA" id="ARBA00008773"/>
    </source>
</evidence>